<gene>
    <name evidence="2" type="ORF">PV666_40195</name>
</gene>
<feature type="region of interest" description="Disordered" evidence="1">
    <location>
        <begin position="85"/>
        <end position="113"/>
    </location>
</feature>
<dbReference type="EMBL" id="JARAWP010000031">
    <property type="protein sequence ID" value="MDX3024049.1"/>
    <property type="molecule type" value="Genomic_DNA"/>
</dbReference>
<sequence length="113" mass="12710">MPYPAPAITPDPTGPGHCPDCNAQVLWCLTTANRRRIPINPAPDPTGNQAVRIATDGTHWTRQLTRERPHVEVREVLRRPHLADCPAARRRAATSRRTTGRARSGVRPVRWQR</sequence>
<evidence type="ECO:0000313" key="3">
    <source>
        <dbReference type="Proteomes" id="UP001272987"/>
    </source>
</evidence>
<comment type="caution">
    <text evidence="2">The sequence shown here is derived from an EMBL/GenBank/DDBJ whole genome shotgun (WGS) entry which is preliminary data.</text>
</comment>
<name>A0ABU4M7J9_9ACTN</name>
<organism evidence="2 3">
    <name type="scientific">Streptomyces acidiscabies</name>
    <dbReference type="NCBI Taxonomy" id="42234"/>
    <lineage>
        <taxon>Bacteria</taxon>
        <taxon>Bacillati</taxon>
        <taxon>Actinomycetota</taxon>
        <taxon>Actinomycetes</taxon>
        <taxon>Kitasatosporales</taxon>
        <taxon>Streptomycetaceae</taxon>
        <taxon>Streptomyces</taxon>
    </lineage>
</organism>
<dbReference type="RefSeq" id="WP_319167154.1">
    <property type="nucleotide sequence ID" value="NZ_JARAWP010000031.1"/>
</dbReference>
<evidence type="ECO:0000313" key="2">
    <source>
        <dbReference type="EMBL" id="MDX3024049.1"/>
    </source>
</evidence>
<keyword evidence="3" id="KW-1185">Reference proteome</keyword>
<accession>A0ABU4M7J9</accession>
<proteinExistence type="predicted"/>
<dbReference type="Proteomes" id="UP001272987">
    <property type="component" value="Unassembled WGS sequence"/>
</dbReference>
<reference evidence="2 3" key="1">
    <citation type="journal article" date="2023" name="Microb. Genom.">
        <title>Mesoterricola silvestris gen. nov., sp. nov., Mesoterricola sediminis sp. nov., Geothrix oryzae sp. nov., Geothrix edaphica sp. nov., Geothrix rubra sp. nov., and Geothrix limicola sp. nov., six novel members of Acidobacteriota isolated from soils.</title>
        <authorList>
            <person name="Weisberg A.J."/>
            <person name="Pearce E."/>
            <person name="Kramer C.G."/>
            <person name="Chang J.H."/>
            <person name="Clarke C.R."/>
        </authorList>
    </citation>
    <scope>NUCLEOTIDE SEQUENCE [LARGE SCALE GENOMIC DNA]</scope>
    <source>
        <strain evidence="2 3">NB05-1H</strain>
    </source>
</reference>
<evidence type="ECO:0000256" key="1">
    <source>
        <dbReference type="SAM" id="MobiDB-lite"/>
    </source>
</evidence>
<feature type="compositionally biased region" description="Basic residues" evidence="1">
    <location>
        <begin position="88"/>
        <end position="100"/>
    </location>
</feature>
<protein>
    <submittedName>
        <fullName evidence="2">Uncharacterized protein</fullName>
    </submittedName>
</protein>